<sequence>MLAPFLIGIAAGLRSMTPPAAVALRRHRRFVGPALALAALGELAVDKHPRAPDRTDAGAAAGRIVSGALAGAFVRGGRVSIVGGIAGAAGAVVGTRLGHRLRTRLAKRLGKDWPVAVAEDALAIGLVALAQRQR</sequence>
<evidence type="ECO:0000313" key="1">
    <source>
        <dbReference type="EMBL" id="UUL81568.1"/>
    </source>
</evidence>
<dbReference type="RefSeq" id="WP_256505255.1">
    <property type="nucleotide sequence ID" value="NZ_CP101740.1"/>
</dbReference>
<organism evidence="1 2">
    <name type="scientific">Sphingomonas qomolangmaensis</name>
    <dbReference type="NCBI Taxonomy" id="2918765"/>
    <lineage>
        <taxon>Bacteria</taxon>
        <taxon>Pseudomonadati</taxon>
        <taxon>Pseudomonadota</taxon>
        <taxon>Alphaproteobacteria</taxon>
        <taxon>Sphingomonadales</taxon>
        <taxon>Sphingomonadaceae</taxon>
        <taxon>Sphingomonas</taxon>
    </lineage>
</organism>
<gene>
    <name evidence="1" type="ORF">NMP03_10165</name>
</gene>
<evidence type="ECO:0000313" key="2">
    <source>
        <dbReference type="Proteomes" id="UP001058533"/>
    </source>
</evidence>
<name>A0ABY5L3N3_9SPHN</name>
<accession>A0ABY5L3N3</accession>
<protein>
    <submittedName>
        <fullName evidence="1">DUF4126 domain-containing protein</fullName>
    </submittedName>
</protein>
<dbReference type="Proteomes" id="UP001058533">
    <property type="component" value="Chromosome"/>
</dbReference>
<reference evidence="1" key="1">
    <citation type="submission" date="2022-07" db="EMBL/GenBank/DDBJ databases">
        <title>Sphingomonas sp. nov., a novel bacterium isolated from the north slope of the Mount Everest.</title>
        <authorList>
            <person name="Cui X."/>
            <person name="Liu Y."/>
        </authorList>
    </citation>
    <scope>NUCLEOTIDE SEQUENCE</scope>
    <source>
        <strain evidence="1">S5-59</strain>
    </source>
</reference>
<proteinExistence type="predicted"/>
<keyword evidence="2" id="KW-1185">Reference proteome</keyword>
<dbReference type="EMBL" id="CP101740">
    <property type="protein sequence ID" value="UUL81568.1"/>
    <property type="molecule type" value="Genomic_DNA"/>
</dbReference>